<dbReference type="AlphaFoldDB" id="A0A6G4WFY0"/>
<keyword evidence="2" id="KW-1133">Transmembrane helix</keyword>
<evidence type="ECO:0000256" key="2">
    <source>
        <dbReference type="SAM" id="Phobius"/>
    </source>
</evidence>
<reference evidence="3 4" key="1">
    <citation type="submission" date="2020-02" db="EMBL/GenBank/DDBJ databases">
        <title>Genome sequence of strain CCNWXJ40-4.</title>
        <authorList>
            <person name="Gao J."/>
            <person name="Sun J."/>
        </authorList>
    </citation>
    <scope>NUCLEOTIDE SEQUENCE [LARGE SCALE GENOMIC DNA]</scope>
    <source>
        <strain evidence="3 4">CCNWXJ 40-4</strain>
    </source>
</reference>
<feature type="transmembrane region" description="Helical" evidence="2">
    <location>
        <begin position="63"/>
        <end position="88"/>
    </location>
</feature>
<dbReference type="Proteomes" id="UP001642900">
    <property type="component" value="Unassembled WGS sequence"/>
</dbReference>
<gene>
    <name evidence="3" type="ORF">G6N73_21265</name>
</gene>
<accession>A0A6G4WFY0</accession>
<feature type="transmembrane region" description="Helical" evidence="2">
    <location>
        <begin position="28"/>
        <end position="51"/>
    </location>
</feature>
<evidence type="ECO:0000313" key="4">
    <source>
        <dbReference type="Proteomes" id="UP001642900"/>
    </source>
</evidence>
<dbReference type="EMBL" id="JAAKZF010000035">
    <property type="protein sequence ID" value="NGO53661.1"/>
    <property type="molecule type" value="Genomic_DNA"/>
</dbReference>
<keyword evidence="4" id="KW-1185">Reference proteome</keyword>
<sequence>MATSDSPLISVGGVQADETSYVDWSATFAGAIFATAISFVLLTFGSALGLSFASPYEGSGMSLFWFAIVAGLWLLWVQISSFIAGGYLTGRLRRRKHDATEDESDIRDGSHGLIVWALGALIGAFIAVSGISGVASTAATSMSTIAAGAAGGSGAAAEGEDPLSGAYDLLVDRFLRSGNPAAPPISAEARDEIGRVLTTAVSDGALNDGDRQYLTATIAARAGLDKTQAQQRVDALLADAQAAEAEARQAAETARKVAMIAAFVTAASFLVSAVGAYYGATLGGNHRDNKIVFADWRRPW</sequence>
<evidence type="ECO:0000313" key="3">
    <source>
        <dbReference type="EMBL" id="NGO53661.1"/>
    </source>
</evidence>
<evidence type="ECO:0000256" key="1">
    <source>
        <dbReference type="SAM" id="Coils"/>
    </source>
</evidence>
<organism evidence="3 4">
    <name type="scientific">Allomesorhizobium camelthorni</name>
    <dbReference type="NCBI Taxonomy" id="475069"/>
    <lineage>
        <taxon>Bacteria</taxon>
        <taxon>Pseudomonadati</taxon>
        <taxon>Pseudomonadota</taxon>
        <taxon>Alphaproteobacteria</taxon>
        <taxon>Hyphomicrobiales</taxon>
        <taxon>Phyllobacteriaceae</taxon>
        <taxon>Allomesorhizobium</taxon>
    </lineage>
</organism>
<protein>
    <submittedName>
        <fullName evidence="3">Uncharacterized protein</fullName>
    </submittedName>
</protein>
<name>A0A6G4WFY0_9HYPH</name>
<keyword evidence="1" id="KW-0175">Coiled coil</keyword>
<feature type="coiled-coil region" evidence="1">
    <location>
        <begin position="226"/>
        <end position="253"/>
    </location>
</feature>
<dbReference type="RefSeq" id="WP_165031251.1">
    <property type="nucleotide sequence ID" value="NZ_JAAKZF010000035.1"/>
</dbReference>
<keyword evidence="2" id="KW-0472">Membrane</keyword>
<keyword evidence="2" id="KW-0812">Transmembrane</keyword>
<feature type="transmembrane region" description="Helical" evidence="2">
    <location>
        <begin position="257"/>
        <end position="280"/>
    </location>
</feature>
<comment type="caution">
    <text evidence="3">The sequence shown here is derived from an EMBL/GenBank/DDBJ whole genome shotgun (WGS) entry which is preliminary data.</text>
</comment>
<feature type="transmembrane region" description="Helical" evidence="2">
    <location>
        <begin position="113"/>
        <end position="135"/>
    </location>
</feature>
<proteinExistence type="predicted"/>